<dbReference type="InterPro" id="IPR008050">
    <property type="entry name" value="MCM7"/>
</dbReference>
<dbReference type="CDD" id="cd17758">
    <property type="entry name" value="MCM7"/>
    <property type="match status" value="1"/>
</dbReference>
<evidence type="ECO:0000256" key="2">
    <source>
        <dbReference type="ARBA" id="ARBA00004286"/>
    </source>
</evidence>
<comment type="catalytic activity">
    <reaction evidence="14">
        <text>ATP + H2O = ADP + phosphate + H(+)</text>
        <dbReference type="Rhea" id="RHEA:13065"/>
        <dbReference type="ChEBI" id="CHEBI:15377"/>
        <dbReference type="ChEBI" id="CHEBI:15378"/>
        <dbReference type="ChEBI" id="CHEBI:30616"/>
        <dbReference type="ChEBI" id="CHEBI:43474"/>
        <dbReference type="ChEBI" id="CHEBI:456216"/>
        <dbReference type="EC" id="3.6.4.12"/>
    </reaction>
    <physiologicalReaction direction="left-to-right" evidence="14">
        <dbReference type="Rhea" id="RHEA:13066"/>
    </physiologicalReaction>
</comment>
<dbReference type="Pfam" id="PF14551">
    <property type="entry name" value="MCM_N"/>
    <property type="match status" value="1"/>
</dbReference>
<dbReference type="GO" id="GO:0005634">
    <property type="term" value="C:nucleus"/>
    <property type="evidence" value="ECO:0007669"/>
    <property type="project" value="UniProtKB-SubCell"/>
</dbReference>
<keyword evidence="8 16" id="KW-0347">Helicase</keyword>
<evidence type="ECO:0000256" key="12">
    <source>
        <dbReference type="ARBA" id="ARBA00023242"/>
    </source>
</evidence>
<dbReference type="EC" id="3.6.4.12" evidence="16"/>
<dbReference type="InterPro" id="IPR001208">
    <property type="entry name" value="MCM_dom"/>
</dbReference>
<dbReference type="SMART" id="SM00350">
    <property type="entry name" value="MCM"/>
    <property type="match status" value="1"/>
</dbReference>
<evidence type="ECO:0000256" key="5">
    <source>
        <dbReference type="ARBA" id="ARBA00022705"/>
    </source>
</evidence>
<dbReference type="SUPFAM" id="SSF52540">
    <property type="entry name" value="P-loop containing nucleoside triphosphate hydrolases"/>
    <property type="match status" value="1"/>
</dbReference>
<keyword evidence="6 15" id="KW-0547">Nucleotide-binding</keyword>
<name>A0A8P4GM20_DICLA</name>
<dbReference type="GO" id="GO:0006271">
    <property type="term" value="P:DNA strand elongation involved in DNA replication"/>
    <property type="evidence" value="ECO:0007669"/>
    <property type="project" value="TreeGrafter"/>
</dbReference>
<evidence type="ECO:0000313" key="18">
    <source>
        <dbReference type="Ensembl" id="ENSDLAP00005082742.1"/>
    </source>
</evidence>
<evidence type="ECO:0000313" key="19">
    <source>
        <dbReference type="Proteomes" id="UP000694389"/>
    </source>
</evidence>
<dbReference type="GO" id="GO:0006270">
    <property type="term" value="P:DNA replication initiation"/>
    <property type="evidence" value="ECO:0007669"/>
    <property type="project" value="InterPro"/>
</dbReference>
<dbReference type="InterPro" id="IPR031327">
    <property type="entry name" value="MCM"/>
</dbReference>
<dbReference type="InterPro" id="IPR027417">
    <property type="entry name" value="P-loop_NTPase"/>
</dbReference>
<evidence type="ECO:0000256" key="7">
    <source>
        <dbReference type="ARBA" id="ARBA00022801"/>
    </source>
</evidence>
<dbReference type="Pfam" id="PF24901">
    <property type="entry name" value="WHD_MCM7"/>
    <property type="match status" value="1"/>
</dbReference>
<dbReference type="InterPro" id="IPR012340">
    <property type="entry name" value="NA-bd_OB-fold"/>
</dbReference>
<evidence type="ECO:0000256" key="16">
    <source>
        <dbReference type="RuleBase" id="RU365012"/>
    </source>
</evidence>
<dbReference type="InterPro" id="IPR027925">
    <property type="entry name" value="MCM_N"/>
</dbReference>
<dbReference type="GO" id="GO:0016787">
    <property type="term" value="F:hydrolase activity"/>
    <property type="evidence" value="ECO:0007669"/>
    <property type="project" value="UniProtKB-KW"/>
</dbReference>
<dbReference type="PANTHER" id="PTHR11630:SF26">
    <property type="entry name" value="DNA REPLICATION LICENSING FACTOR MCM7"/>
    <property type="match status" value="1"/>
</dbReference>
<dbReference type="InterPro" id="IPR033762">
    <property type="entry name" value="MCM_OB"/>
</dbReference>
<evidence type="ECO:0000256" key="6">
    <source>
        <dbReference type="ARBA" id="ARBA00022741"/>
    </source>
</evidence>
<dbReference type="Gene3D" id="2.40.50.140">
    <property type="entry name" value="Nucleic acid-binding proteins"/>
    <property type="match status" value="1"/>
</dbReference>
<dbReference type="Pfam" id="PF17207">
    <property type="entry name" value="MCM_OB"/>
    <property type="match status" value="1"/>
</dbReference>
<dbReference type="Pfam" id="PF17855">
    <property type="entry name" value="MCM_lid"/>
    <property type="match status" value="1"/>
</dbReference>
<evidence type="ECO:0000256" key="3">
    <source>
        <dbReference type="ARBA" id="ARBA00008010"/>
    </source>
</evidence>
<evidence type="ECO:0000256" key="8">
    <source>
        <dbReference type="ARBA" id="ARBA00022806"/>
    </source>
</evidence>
<dbReference type="Gene3D" id="2.20.28.10">
    <property type="match status" value="1"/>
</dbReference>
<comment type="function">
    <text evidence="16">Acts as component of the MCM2-7 complex (MCM complex) which is the replicative helicase essential for 'once per cell cycle' DNA replication initiation and elongation in eukaryotic cells. The active ATPase sites in the MCM2-7 ring are formed through the interaction surfaces of two neighboring subunits such that a critical structure of a conserved arginine finger motif is provided in trans relative to the ATP-binding site of the Walker A box of the adjacent subunit. The six ATPase active sites, however, are likely to contribute differentially to the complex helicase activity.</text>
</comment>
<keyword evidence="10" id="KW-0832">Ubl conjugation</keyword>
<evidence type="ECO:0000256" key="4">
    <source>
        <dbReference type="ARBA" id="ARBA00022454"/>
    </source>
</evidence>
<dbReference type="Ensembl" id="ENSDLAT00005079764.1">
    <property type="protein sequence ID" value="ENSDLAP00005082742.1"/>
    <property type="gene ID" value="ENSDLAG00005030731.1"/>
</dbReference>
<dbReference type="GO" id="GO:0042555">
    <property type="term" value="C:MCM complex"/>
    <property type="evidence" value="ECO:0007669"/>
    <property type="project" value="InterPro"/>
</dbReference>
<comment type="subcellular location">
    <subcellularLocation>
        <location evidence="2">Chromosome</location>
    </subcellularLocation>
    <subcellularLocation>
        <location evidence="1 16">Nucleus</location>
    </subcellularLocation>
</comment>
<dbReference type="GO" id="GO:0017116">
    <property type="term" value="F:single-stranded DNA helicase activity"/>
    <property type="evidence" value="ECO:0007669"/>
    <property type="project" value="TreeGrafter"/>
</dbReference>
<feature type="domain" description="MCM C-terminal AAA(+) ATPase" evidence="17">
    <location>
        <begin position="324"/>
        <end position="529"/>
    </location>
</feature>
<dbReference type="Proteomes" id="UP000694389">
    <property type="component" value="Unassembled WGS sequence"/>
</dbReference>
<keyword evidence="19" id="KW-1185">Reference proteome</keyword>
<proteinExistence type="inferred from homology"/>
<dbReference type="InterPro" id="IPR018525">
    <property type="entry name" value="MCM_CS"/>
</dbReference>
<dbReference type="InterPro" id="IPR041562">
    <property type="entry name" value="MCM_lid"/>
</dbReference>
<dbReference type="GO" id="GO:0003697">
    <property type="term" value="F:single-stranded DNA binding"/>
    <property type="evidence" value="ECO:0007669"/>
    <property type="project" value="TreeGrafter"/>
</dbReference>
<comment type="similarity">
    <text evidence="3 15">Belongs to the MCM family.</text>
</comment>
<dbReference type="Gene3D" id="3.40.50.300">
    <property type="entry name" value="P-loop containing nucleotide triphosphate hydrolases"/>
    <property type="match status" value="1"/>
</dbReference>
<evidence type="ECO:0000256" key="13">
    <source>
        <dbReference type="ARBA" id="ARBA00023306"/>
    </source>
</evidence>
<dbReference type="PROSITE" id="PS50051">
    <property type="entry name" value="MCM_2"/>
    <property type="match status" value="1"/>
</dbReference>
<dbReference type="PANTHER" id="PTHR11630">
    <property type="entry name" value="DNA REPLICATION LICENSING FACTOR MCM FAMILY MEMBER"/>
    <property type="match status" value="1"/>
</dbReference>
<dbReference type="GO" id="GO:0000727">
    <property type="term" value="P:double-strand break repair via break-induced replication"/>
    <property type="evidence" value="ECO:0007669"/>
    <property type="project" value="TreeGrafter"/>
</dbReference>
<sequence>MDTELSATVVVFTFFPRSYLLRTANKCKRFLQEFYSEDENGKKVFKYGAQLVALAHREKVSVYVELDDVAEEDPELVESICENAKRYTGLFADAVHELLPEYKEKDVRLFAQLILYVLMMEQRGRDPLYFKPPSTTKPKVVRDVRADSIGNLVTVRGIVTRATEVKPMMAVATYTCDQCGAETYQPIQSPSFMPLIMCPSQECVTNKSGGRLYLQTRGSKFVKFQEIRIQEHSDQVPVGNIPRSMSIYARGENTRLAQPGDHVAITGVFLPLLRTGFKQAVQGLLSETYMEAHSITLMNKTEDDELGNEDLTEEELRSITEEGFYEKLAGSIAPEIYGHEDVKKALLLLLVGGVEQAPKGMKIRGNINICLMGDPGVAKSQLLSYIDRLAPRSQYTTGRGSSGVGLTAAVMRDPMTGEMTLEGGALVLADQGICCIDEFDKMADADRTAIHEVMEQQTISIAKAGIMTSLNARCSILAAANPAYGRYNPRKSIEQNIQLPAALLSRFDLLWLIQDKPDADADLRLAQHITYVHQHCRQPPTHFTPIDMKLMRRFLAVCKKRQPVVPEALADYITAAYVEMRKEARVSKDTTFTSARTLLSILRLSTALARLRMMESVEKEDVNEAMRLMEMSKDSLQADKSSTTRAQRPADVIFSLVRELSTEGVAGRGGAGGVVRMAEAEQRCVSRGFTPAQFQEALEEYEELNVWQVNQGRSRITFV</sequence>
<keyword evidence="5 16" id="KW-0235">DNA replication</keyword>
<keyword evidence="9 15" id="KW-0067">ATP-binding</keyword>
<evidence type="ECO:0000256" key="15">
    <source>
        <dbReference type="RuleBase" id="RU004070"/>
    </source>
</evidence>
<evidence type="ECO:0000256" key="11">
    <source>
        <dbReference type="ARBA" id="ARBA00023125"/>
    </source>
</evidence>
<dbReference type="SUPFAM" id="SSF50249">
    <property type="entry name" value="Nucleic acid-binding proteins"/>
    <property type="match status" value="1"/>
</dbReference>
<keyword evidence="7 16" id="KW-0378">Hydrolase</keyword>
<dbReference type="FunFam" id="3.40.50.300:FF:000288">
    <property type="entry name" value="DNA replication licensing factor MCM7"/>
    <property type="match status" value="1"/>
</dbReference>
<evidence type="ECO:0000256" key="9">
    <source>
        <dbReference type="ARBA" id="ARBA00022840"/>
    </source>
</evidence>
<reference evidence="18" key="1">
    <citation type="submission" date="2025-08" db="UniProtKB">
        <authorList>
            <consortium name="Ensembl"/>
        </authorList>
    </citation>
    <scope>IDENTIFICATION</scope>
</reference>
<accession>A0A8P4GM20</accession>
<keyword evidence="12 16" id="KW-0539">Nucleus</keyword>
<evidence type="ECO:0000256" key="1">
    <source>
        <dbReference type="ARBA" id="ARBA00004123"/>
    </source>
</evidence>
<dbReference type="InterPro" id="IPR003593">
    <property type="entry name" value="AAA+_ATPase"/>
</dbReference>
<keyword evidence="4" id="KW-0158">Chromosome</keyword>
<reference evidence="18" key="2">
    <citation type="submission" date="2025-09" db="UniProtKB">
        <authorList>
            <consortium name="Ensembl"/>
        </authorList>
    </citation>
    <scope>IDENTIFICATION</scope>
</reference>
<dbReference type="Pfam" id="PF00493">
    <property type="entry name" value="MCM"/>
    <property type="match status" value="1"/>
</dbReference>
<dbReference type="FunFam" id="3.30.1640.10:FF:000007">
    <property type="entry name" value="DNA replication licensing factor MCM7"/>
    <property type="match status" value="1"/>
</dbReference>
<dbReference type="GO" id="GO:0005694">
    <property type="term" value="C:chromosome"/>
    <property type="evidence" value="ECO:0007669"/>
    <property type="project" value="UniProtKB-SubCell"/>
</dbReference>
<organism evidence="18 19">
    <name type="scientific">Dicentrarchus labrax</name>
    <name type="common">European seabass</name>
    <name type="synonym">Morone labrax</name>
    <dbReference type="NCBI Taxonomy" id="13489"/>
    <lineage>
        <taxon>Eukaryota</taxon>
        <taxon>Metazoa</taxon>
        <taxon>Chordata</taxon>
        <taxon>Craniata</taxon>
        <taxon>Vertebrata</taxon>
        <taxon>Euteleostomi</taxon>
        <taxon>Actinopterygii</taxon>
        <taxon>Neopterygii</taxon>
        <taxon>Teleostei</taxon>
        <taxon>Neoteleostei</taxon>
        <taxon>Acanthomorphata</taxon>
        <taxon>Eupercaria</taxon>
        <taxon>Moronidae</taxon>
        <taxon>Dicentrarchus</taxon>
    </lineage>
</organism>
<dbReference type="PRINTS" id="PR01657">
    <property type="entry name" value="MCMFAMILY"/>
</dbReference>
<evidence type="ECO:0000256" key="10">
    <source>
        <dbReference type="ARBA" id="ARBA00022843"/>
    </source>
</evidence>
<dbReference type="Gene3D" id="3.30.1640.10">
    <property type="entry name" value="mini-chromosome maintenance (MCM) complex, chain A, domain 1"/>
    <property type="match status" value="1"/>
</dbReference>
<protein>
    <recommendedName>
        <fullName evidence="16">DNA replication licensing factor MCM7</fullName>
        <ecNumber evidence="16">3.6.4.12</ecNumber>
    </recommendedName>
</protein>
<dbReference type="GeneTree" id="ENSGT01150000286966"/>
<gene>
    <name evidence="16" type="primary">MCM7</name>
</gene>
<keyword evidence="13 16" id="KW-0131">Cell cycle</keyword>
<dbReference type="FunFam" id="2.20.28.10:FF:000004">
    <property type="entry name" value="DNA replication licensing factor MCM7"/>
    <property type="match status" value="1"/>
</dbReference>
<dbReference type="AlphaFoldDB" id="A0A8P4GM20"/>
<evidence type="ECO:0000259" key="17">
    <source>
        <dbReference type="PROSITE" id="PS50051"/>
    </source>
</evidence>
<dbReference type="SMART" id="SM00382">
    <property type="entry name" value="AAA"/>
    <property type="match status" value="1"/>
</dbReference>
<dbReference type="PROSITE" id="PS00847">
    <property type="entry name" value="MCM_1"/>
    <property type="match status" value="1"/>
</dbReference>
<keyword evidence="11 15" id="KW-0238">DNA-binding</keyword>
<dbReference type="PRINTS" id="PR01663">
    <property type="entry name" value="MCMPROTEIN7"/>
</dbReference>
<evidence type="ECO:0000256" key="14">
    <source>
        <dbReference type="ARBA" id="ARBA00048432"/>
    </source>
</evidence>
<dbReference type="GO" id="GO:0005524">
    <property type="term" value="F:ATP binding"/>
    <property type="evidence" value="ECO:0007669"/>
    <property type="project" value="UniProtKB-KW"/>
</dbReference>